<evidence type="ECO:0000313" key="2">
    <source>
        <dbReference type="Proteomes" id="UP000565613"/>
    </source>
</evidence>
<gene>
    <name evidence="1" type="ORF">HF885_09655</name>
</gene>
<evidence type="ECO:0000313" key="1">
    <source>
        <dbReference type="EMBL" id="NMF26683.1"/>
    </source>
</evidence>
<name>A0A7X9Y110_9ACTN</name>
<proteinExistence type="predicted"/>
<dbReference type="EMBL" id="JABAGR010000011">
    <property type="protein sequence ID" value="NMF26683.1"/>
    <property type="molecule type" value="Genomic_DNA"/>
</dbReference>
<reference evidence="1 2" key="1">
    <citation type="submission" date="2020-04" db="EMBL/GenBank/DDBJ databases">
        <authorList>
            <person name="Hitch T.C.A."/>
            <person name="Wylensek D."/>
            <person name="Clavel T."/>
        </authorList>
    </citation>
    <scope>NUCLEOTIDE SEQUENCE [LARGE SCALE GENOMIC DNA]</scope>
    <source>
        <strain evidence="1 2">105184</strain>
    </source>
</reference>
<protein>
    <submittedName>
        <fullName evidence="1">Uncharacterized protein</fullName>
    </submittedName>
</protein>
<dbReference type="Proteomes" id="UP000565613">
    <property type="component" value="Unassembled WGS sequence"/>
</dbReference>
<sequence length="47" mass="5534">MIDSKYWNNLSVYPSAYLGKQPSTFENEFATVYRNEKNPYTILRNAV</sequence>
<accession>A0A7X9Y110</accession>
<dbReference type="AlphaFoldDB" id="A0A7X9Y110"/>
<organism evidence="1 2">
    <name type="scientific">Parafannyhessea umbonata</name>
    <dbReference type="NCBI Taxonomy" id="604330"/>
    <lineage>
        <taxon>Bacteria</taxon>
        <taxon>Bacillati</taxon>
        <taxon>Actinomycetota</taxon>
        <taxon>Coriobacteriia</taxon>
        <taxon>Coriobacteriales</taxon>
        <taxon>Atopobiaceae</taxon>
        <taxon>Parafannyhessea</taxon>
    </lineage>
</organism>
<comment type="caution">
    <text evidence="1">The sequence shown here is derived from an EMBL/GenBank/DDBJ whole genome shotgun (WGS) entry which is preliminary data.</text>
</comment>